<dbReference type="OrthoDB" id="25149at2759"/>
<dbReference type="InterPro" id="IPR006282">
    <property type="entry name" value="Thi_PPkinase"/>
</dbReference>
<dbReference type="NCBIfam" id="TIGR01378">
    <property type="entry name" value="thi_PPkinase"/>
    <property type="match status" value="1"/>
</dbReference>
<protein>
    <submittedName>
        <fullName evidence="7">Thiamin pyrophosphokinase 1</fullName>
    </submittedName>
</protein>
<keyword evidence="1" id="KW-0808">Transferase</keyword>
<dbReference type="InterPro" id="IPR007371">
    <property type="entry name" value="TPK_catalytic"/>
</dbReference>
<accession>A0A6P3X1H0</accession>
<dbReference type="Gene3D" id="2.60.120.320">
    <property type="entry name" value="Thiamin pyrophosphokinase, thiamin-binding domain"/>
    <property type="match status" value="1"/>
</dbReference>
<dbReference type="Pfam" id="PF04265">
    <property type="entry name" value="TPK_B1_binding"/>
    <property type="match status" value="1"/>
</dbReference>
<keyword evidence="2" id="KW-0547">Nucleotide-binding</keyword>
<dbReference type="SUPFAM" id="SSF63862">
    <property type="entry name" value="Thiamin pyrophosphokinase, substrate-binding domain"/>
    <property type="match status" value="1"/>
</dbReference>
<dbReference type="GO" id="GO:0005524">
    <property type="term" value="F:ATP binding"/>
    <property type="evidence" value="ECO:0007669"/>
    <property type="project" value="UniProtKB-KW"/>
</dbReference>
<keyword evidence="4" id="KW-0067">ATP-binding</keyword>
<sequence>MLLARGYARARTDITRQSIVTFENKLRLLAEHVVLSNDRMQQKSEFDVTVWNPFNIFNSEHRNFAILMLNQPILWKPQQMLPIWEKAQITVTVDGGTQRWLNYLKEIEIDVLNDEHRKYVPDLITGDMDSSSETVIKKLESIGSTVIKTPDQNHTDFTKALVKVEEYAKVKNINLKEIYAFVETSGRFDHIVGNVNTLYKSEKLVGDIKVIQIATNSFTWILRRGLHKINIPEKLVQHKSWCGLMPLGYPVGRISTTGLKWNLVNASMIFGGLVSTSNTYDNCEVTVDTDTPVTWSMGIEPFRETVNSYGAS</sequence>
<evidence type="ECO:0000313" key="6">
    <source>
        <dbReference type="Proteomes" id="UP000515204"/>
    </source>
</evidence>
<feature type="domain" description="Thiamin pyrophosphokinase thiamin-binding" evidence="5">
    <location>
        <begin position="225"/>
        <end position="293"/>
    </location>
</feature>
<evidence type="ECO:0000256" key="1">
    <source>
        <dbReference type="ARBA" id="ARBA00022679"/>
    </source>
</evidence>
<keyword evidence="6" id="KW-1185">Reference proteome</keyword>
<evidence type="ECO:0000259" key="5">
    <source>
        <dbReference type="SMART" id="SM00983"/>
    </source>
</evidence>
<dbReference type="PANTHER" id="PTHR13622">
    <property type="entry name" value="THIAMIN PYROPHOSPHOKINASE"/>
    <property type="match status" value="1"/>
</dbReference>
<dbReference type="Gene3D" id="3.40.50.10240">
    <property type="entry name" value="Thiamin pyrophosphokinase, catalytic domain"/>
    <property type="match status" value="1"/>
</dbReference>
<dbReference type="CDD" id="cd07995">
    <property type="entry name" value="TPK"/>
    <property type="match status" value="1"/>
</dbReference>
<dbReference type="GO" id="GO:0006772">
    <property type="term" value="P:thiamine metabolic process"/>
    <property type="evidence" value="ECO:0007669"/>
    <property type="project" value="InterPro"/>
</dbReference>
<proteinExistence type="predicted"/>
<dbReference type="GeneID" id="106743157"/>
<dbReference type="GO" id="GO:0016301">
    <property type="term" value="F:kinase activity"/>
    <property type="evidence" value="ECO:0007669"/>
    <property type="project" value="UniProtKB-KW"/>
</dbReference>
<evidence type="ECO:0000256" key="4">
    <source>
        <dbReference type="ARBA" id="ARBA00022840"/>
    </source>
</evidence>
<dbReference type="Pfam" id="PF04263">
    <property type="entry name" value="TPK_catalytic"/>
    <property type="match status" value="1"/>
</dbReference>
<dbReference type="RefSeq" id="XP_014472216.1">
    <property type="nucleotide sequence ID" value="XM_014616730.1"/>
</dbReference>
<dbReference type="InterPro" id="IPR036759">
    <property type="entry name" value="TPK_catalytic_sf"/>
</dbReference>
<dbReference type="FunFam" id="2.60.120.320:FF:000001">
    <property type="entry name" value="Thiamine pyrophosphokinase"/>
    <property type="match status" value="1"/>
</dbReference>
<dbReference type="InterPro" id="IPR007373">
    <property type="entry name" value="Thiamin_PyroPKinase_B1-bd"/>
</dbReference>
<dbReference type="SMART" id="SM00983">
    <property type="entry name" value="TPK_B1_binding"/>
    <property type="match status" value="1"/>
</dbReference>
<dbReference type="GO" id="GO:0009229">
    <property type="term" value="P:thiamine diphosphate biosynthetic process"/>
    <property type="evidence" value="ECO:0007669"/>
    <property type="project" value="InterPro"/>
</dbReference>
<dbReference type="InterPro" id="IPR036371">
    <property type="entry name" value="TPK_B1-bd_sf"/>
</dbReference>
<reference evidence="7" key="1">
    <citation type="submission" date="2025-08" db="UniProtKB">
        <authorList>
            <consortium name="RefSeq"/>
        </authorList>
    </citation>
    <scope>IDENTIFICATION</scope>
</reference>
<dbReference type="PANTHER" id="PTHR13622:SF8">
    <property type="entry name" value="THIAMIN PYROPHOSPHOKINASE 1"/>
    <property type="match status" value="1"/>
</dbReference>
<gene>
    <name evidence="7" type="primary">LOC106743157</name>
</gene>
<organism evidence="6 7">
    <name type="scientific">Dinoponera quadriceps</name>
    <name type="common">South American ant</name>
    <dbReference type="NCBI Taxonomy" id="609295"/>
    <lineage>
        <taxon>Eukaryota</taxon>
        <taxon>Metazoa</taxon>
        <taxon>Ecdysozoa</taxon>
        <taxon>Arthropoda</taxon>
        <taxon>Hexapoda</taxon>
        <taxon>Insecta</taxon>
        <taxon>Pterygota</taxon>
        <taxon>Neoptera</taxon>
        <taxon>Endopterygota</taxon>
        <taxon>Hymenoptera</taxon>
        <taxon>Apocrita</taxon>
        <taxon>Aculeata</taxon>
        <taxon>Formicoidea</taxon>
        <taxon>Formicidae</taxon>
        <taxon>Ponerinae</taxon>
        <taxon>Ponerini</taxon>
        <taxon>Dinoponera</taxon>
    </lineage>
</organism>
<dbReference type="Proteomes" id="UP000515204">
    <property type="component" value="Unplaced"/>
</dbReference>
<evidence type="ECO:0000256" key="2">
    <source>
        <dbReference type="ARBA" id="ARBA00022741"/>
    </source>
</evidence>
<dbReference type="KEGG" id="dqu:106743157"/>
<dbReference type="AlphaFoldDB" id="A0A6P3X1H0"/>
<evidence type="ECO:0000313" key="7">
    <source>
        <dbReference type="RefSeq" id="XP_014472216.1"/>
    </source>
</evidence>
<dbReference type="GO" id="GO:0030975">
    <property type="term" value="F:thiamine binding"/>
    <property type="evidence" value="ECO:0007669"/>
    <property type="project" value="InterPro"/>
</dbReference>
<name>A0A6P3X1H0_DINQU</name>
<evidence type="ECO:0000256" key="3">
    <source>
        <dbReference type="ARBA" id="ARBA00022777"/>
    </source>
</evidence>
<dbReference type="SUPFAM" id="SSF63999">
    <property type="entry name" value="Thiamin pyrophosphokinase, catalytic domain"/>
    <property type="match status" value="1"/>
</dbReference>
<keyword evidence="3" id="KW-0418">Kinase</keyword>
<dbReference type="GO" id="GO:0004788">
    <property type="term" value="F:thiamine diphosphokinase activity"/>
    <property type="evidence" value="ECO:0007669"/>
    <property type="project" value="InterPro"/>
</dbReference>